<dbReference type="Proteomes" id="UP001596415">
    <property type="component" value="Unassembled WGS sequence"/>
</dbReference>
<sequence length="265" mass="28908">MNTNEIIESGILELYVTGALPQDEIEEVETALQTSNELQQEVERIEHSLISLAEAVAPPIPAMVWSYILASISKVKQIGVTDYKTTNWAAITGWAAAILAIAGIFWMLTQNNDLQDSIVNTEAENEILQQQIESTNSQLAETNQVLEVLRTKELKSYTLPGNQAVAPEAYAKAYLNNDANVAYIDAKGLPKAPRGKVYQVWSLIVEPLTPTSMGLLSDAELIGNDIYEFKNFPNPEAIGITLEPEGGSKTPTLSQLYILGGVTGQ</sequence>
<feature type="coiled-coil region" evidence="1">
    <location>
        <begin position="28"/>
        <end position="55"/>
    </location>
</feature>
<keyword evidence="2" id="KW-0472">Membrane</keyword>
<keyword evidence="1" id="KW-0175">Coiled coil</keyword>
<keyword evidence="2" id="KW-0812">Transmembrane</keyword>
<feature type="coiled-coil region" evidence="1">
    <location>
        <begin position="111"/>
        <end position="152"/>
    </location>
</feature>
<name>A0ABW2MXF4_9FLAO</name>
<dbReference type="EMBL" id="JBHTBN010000006">
    <property type="protein sequence ID" value="MFC7358451.1"/>
    <property type="molecule type" value="Genomic_DNA"/>
</dbReference>
<protein>
    <submittedName>
        <fullName evidence="4">Anti-sigma factor domain-containing protein</fullName>
    </submittedName>
</protein>
<organism evidence="4 5">
    <name type="scientific">Jejudonia soesokkakensis</name>
    <dbReference type="NCBI Taxonomy" id="1323432"/>
    <lineage>
        <taxon>Bacteria</taxon>
        <taxon>Pseudomonadati</taxon>
        <taxon>Bacteroidota</taxon>
        <taxon>Flavobacteriia</taxon>
        <taxon>Flavobacteriales</taxon>
        <taxon>Flavobacteriaceae</taxon>
        <taxon>Jejudonia</taxon>
    </lineage>
</organism>
<keyword evidence="5" id="KW-1185">Reference proteome</keyword>
<dbReference type="InterPro" id="IPR051474">
    <property type="entry name" value="Anti-sigma-K/W_factor"/>
</dbReference>
<reference evidence="5" key="1">
    <citation type="journal article" date="2019" name="Int. J. Syst. Evol. Microbiol.">
        <title>The Global Catalogue of Microorganisms (GCM) 10K type strain sequencing project: providing services to taxonomists for standard genome sequencing and annotation.</title>
        <authorList>
            <consortium name="The Broad Institute Genomics Platform"/>
            <consortium name="The Broad Institute Genome Sequencing Center for Infectious Disease"/>
            <person name="Wu L."/>
            <person name="Ma J."/>
        </authorList>
    </citation>
    <scope>NUCLEOTIDE SEQUENCE [LARGE SCALE GENOMIC DNA]</scope>
    <source>
        <strain evidence="5">CGMCC 1.16306</strain>
    </source>
</reference>
<evidence type="ECO:0000313" key="4">
    <source>
        <dbReference type="EMBL" id="MFC7358451.1"/>
    </source>
</evidence>
<gene>
    <name evidence="4" type="ORF">ACFQO1_12190</name>
</gene>
<dbReference type="PANTHER" id="PTHR37461:SF1">
    <property type="entry name" value="ANTI-SIGMA-K FACTOR RSKA"/>
    <property type="match status" value="1"/>
</dbReference>
<keyword evidence="2" id="KW-1133">Transmembrane helix</keyword>
<dbReference type="InterPro" id="IPR018764">
    <property type="entry name" value="RskA_C"/>
</dbReference>
<comment type="caution">
    <text evidence="4">The sequence shown here is derived from an EMBL/GenBank/DDBJ whole genome shotgun (WGS) entry which is preliminary data.</text>
</comment>
<dbReference type="RefSeq" id="WP_380218422.1">
    <property type="nucleotide sequence ID" value="NZ_JBHTBN010000006.1"/>
</dbReference>
<evidence type="ECO:0000259" key="3">
    <source>
        <dbReference type="Pfam" id="PF10099"/>
    </source>
</evidence>
<proteinExistence type="predicted"/>
<evidence type="ECO:0000313" key="5">
    <source>
        <dbReference type="Proteomes" id="UP001596415"/>
    </source>
</evidence>
<dbReference type="Pfam" id="PF10099">
    <property type="entry name" value="RskA_C"/>
    <property type="match status" value="1"/>
</dbReference>
<accession>A0ABW2MXF4</accession>
<evidence type="ECO:0000256" key="2">
    <source>
        <dbReference type="SAM" id="Phobius"/>
    </source>
</evidence>
<feature type="transmembrane region" description="Helical" evidence="2">
    <location>
        <begin position="88"/>
        <end position="108"/>
    </location>
</feature>
<evidence type="ECO:0000256" key="1">
    <source>
        <dbReference type="SAM" id="Coils"/>
    </source>
</evidence>
<feature type="domain" description="Anti-sigma K factor RskA C-terminal" evidence="3">
    <location>
        <begin position="95"/>
        <end position="252"/>
    </location>
</feature>
<dbReference type="PANTHER" id="PTHR37461">
    <property type="entry name" value="ANTI-SIGMA-K FACTOR RSKA"/>
    <property type="match status" value="1"/>
</dbReference>